<dbReference type="InterPro" id="IPR001307">
    <property type="entry name" value="Thiosulphate_STrfase_CS"/>
</dbReference>
<sequence length="283" mass="29881">MTYTCLISVEDLANWPGGSGLVIVDCSFSLADAGAGLEEYLAGHIPGARYLHLEYDLSSLSDGRNGRHPLPDAQVLAATLRRLGLSQGDQVVTYDASGGPFAARAWWLLRWLGHSAVAVLDGGRKAWAEAGLPFEQGELPELSIGDFETVEPNQRMTVDAAEVLASIGAPDALVLDARTASRFRGEANPLDPISGRIPGAANRFYGDNLAADGRFKPPAILADEFASTLDGTAPAGVILQCGSGVTACHNALAMEAAGLRGARLYPGSWSEWIVDPERPRARG</sequence>
<evidence type="ECO:0000259" key="4">
    <source>
        <dbReference type="PROSITE" id="PS50206"/>
    </source>
</evidence>
<accession>A0A7H0LFU6</accession>
<organism evidence="5 6">
    <name type="scientific">Sphingomonas alpina</name>
    <dbReference type="NCBI Taxonomy" id="653931"/>
    <lineage>
        <taxon>Bacteria</taxon>
        <taxon>Pseudomonadati</taxon>
        <taxon>Pseudomonadota</taxon>
        <taxon>Alphaproteobacteria</taxon>
        <taxon>Sphingomonadales</taxon>
        <taxon>Sphingomonadaceae</taxon>
        <taxon>Sphingomonas</taxon>
    </lineage>
</organism>
<name>A0A7H0LFU6_9SPHN</name>
<gene>
    <name evidence="5" type="ORF">H3Z74_17615</name>
</gene>
<evidence type="ECO:0000313" key="5">
    <source>
        <dbReference type="EMBL" id="QNQ08549.1"/>
    </source>
</evidence>
<evidence type="ECO:0000256" key="1">
    <source>
        <dbReference type="ARBA" id="ARBA00022679"/>
    </source>
</evidence>
<dbReference type="PROSITE" id="PS00683">
    <property type="entry name" value="RHODANESE_2"/>
    <property type="match status" value="1"/>
</dbReference>
<proteinExistence type="predicted"/>
<keyword evidence="6" id="KW-1185">Reference proteome</keyword>
<dbReference type="InterPro" id="IPR045078">
    <property type="entry name" value="TST/MPST-like"/>
</dbReference>
<dbReference type="GO" id="GO:0004792">
    <property type="term" value="F:thiosulfate-cyanide sulfurtransferase activity"/>
    <property type="evidence" value="ECO:0007669"/>
    <property type="project" value="InterPro"/>
</dbReference>
<feature type="domain" description="Rhodanese" evidence="4">
    <location>
        <begin position="17"/>
        <end position="136"/>
    </location>
</feature>
<feature type="domain" description="Rhodanese" evidence="4">
    <location>
        <begin position="168"/>
        <end position="274"/>
    </location>
</feature>
<dbReference type="Gene3D" id="3.40.250.10">
    <property type="entry name" value="Rhodanese-like domain"/>
    <property type="match status" value="2"/>
</dbReference>
<evidence type="ECO:0000256" key="3">
    <source>
        <dbReference type="RuleBase" id="RU000507"/>
    </source>
</evidence>
<dbReference type="KEGG" id="spap:H3Z74_17615"/>
<dbReference type="InterPro" id="IPR001763">
    <property type="entry name" value="Rhodanese-like_dom"/>
</dbReference>
<reference evidence="5 6" key="1">
    <citation type="submission" date="2020-09" db="EMBL/GenBank/DDBJ databases">
        <title>Sphingomonas sp., a new species isolated from pork steak.</title>
        <authorList>
            <person name="Heidler von Heilborn D."/>
        </authorList>
    </citation>
    <scope>NUCLEOTIDE SEQUENCE [LARGE SCALE GENOMIC DNA]</scope>
    <source>
        <strain evidence="6">S8-3T</strain>
    </source>
</reference>
<dbReference type="SMART" id="SM00450">
    <property type="entry name" value="RHOD"/>
    <property type="match status" value="2"/>
</dbReference>
<keyword evidence="1 3" id="KW-0808">Transferase</keyword>
<dbReference type="AlphaFoldDB" id="A0A7H0LFU6"/>
<dbReference type="SUPFAM" id="SSF52821">
    <property type="entry name" value="Rhodanese/Cell cycle control phosphatase"/>
    <property type="match status" value="2"/>
</dbReference>
<dbReference type="PROSITE" id="PS50206">
    <property type="entry name" value="RHODANESE_3"/>
    <property type="match status" value="2"/>
</dbReference>
<dbReference type="PANTHER" id="PTHR11364:SF27">
    <property type="entry name" value="SULFURTRANSFERASE"/>
    <property type="match status" value="1"/>
</dbReference>
<evidence type="ECO:0000256" key="2">
    <source>
        <dbReference type="ARBA" id="ARBA00022737"/>
    </source>
</evidence>
<dbReference type="Proteomes" id="UP000516148">
    <property type="component" value="Chromosome"/>
</dbReference>
<dbReference type="InterPro" id="IPR036873">
    <property type="entry name" value="Rhodanese-like_dom_sf"/>
</dbReference>
<dbReference type="PROSITE" id="PS00380">
    <property type="entry name" value="RHODANESE_1"/>
    <property type="match status" value="1"/>
</dbReference>
<dbReference type="Pfam" id="PF00581">
    <property type="entry name" value="Rhodanese"/>
    <property type="match status" value="2"/>
</dbReference>
<dbReference type="EMBL" id="CP061038">
    <property type="protein sequence ID" value="QNQ08549.1"/>
    <property type="molecule type" value="Genomic_DNA"/>
</dbReference>
<protein>
    <recommendedName>
        <fullName evidence="3">Sulfurtransferase</fullName>
    </recommendedName>
</protein>
<dbReference type="CDD" id="cd01448">
    <property type="entry name" value="TST_Repeat_1"/>
    <property type="match status" value="1"/>
</dbReference>
<evidence type="ECO:0000313" key="6">
    <source>
        <dbReference type="Proteomes" id="UP000516148"/>
    </source>
</evidence>
<dbReference type="RefSeq" id="WP_187760877.1">
    <property type="nucleotide sequence ID" value="NZ_CP061038.1"/>
</dbReference>
<keyword evidence="2" id="KW-0677">Repeat</keyword>
<dbReference type="PANTHER" id="PTHR11364">
    <property type="entry name" value="THIOSULFATE SULFERTANSFERASE"/>
    <property type="match status" value="1"/>
</dbReference>
<dbReference type="CDD" id="cd01449">
    <property type="entry name" value="TST_Repeat_2"/>
    <property type="match status" value="1"/>
</dbReference>